<comment type="catalytic activity">
    <reaction evidence="1">
        <text>ATP + protein L-histidine = ADP + protein N-phospho-L-histidine.</text>
        <dbReference type="EC" id="2.7.13.3"/>
    </reaction>
</comment>
<name>A0ABT3CQC7_9BACT</name>
<keyword evidence="5" id="KW-0418">Kinase</keyword>
<evidence type="ECO:0000256" key="2">
    <source>
        <dbReference type="ARBA" id="ARBA00012438"/>
    </source>
</evidence>
<dbReference type="Pfam" id="PF00512">
    <property type="entry name" value="HisKA"/>
    <property type="match status" value="1"/>
</dbReference>
<dbReference type="InterPro" id="IPR003594">
    <property type="entry name" value="HATPase_dom"/>
</dbReference>
<dbReference type="Gene3D" id="1.10.287.130">
    <property type="match status" value="1"/>
</dbReference>
<dbReference type="InterPro" id="IPR003661">
    <property type="entry name" value="HisK_dim/P_dom"/>
</dbReference>
<keyword evidence="3" id="KW-0597">Phosphoprotein</keyword>
<dbReference type="InterPro" id="IPR001950">
    <property type="entry name" value="SUI1"/>
</dbReference>
<dbReference type="SMART" id="SM00387">
    <property type="entry name" value="HATPase_c"/>
    <property type="match status" value="1"/>
</dbReference>
<dbReference type="PANTHER" id="PTHR43711">
    <property type="entry name" value="TWO-COMPONENT HISTIDINE KINASE"/>
    <property type="match status" value="1"/>
</dbReference>
<proteinExistence type="predicted"/>
<feature type="domain" description="Histidine kinase" evidence="10">
    <location>
        <begin position="381"/>
        <end position="597"/>
    </location>
</feature>
<feature type="transmembrane region" description="Helical" evidence="8">
    <location>
        <begin position="314"/>
        <end position="334"/>
    </location>
</feature>
<dbReference type="Pfam" id="PF00497">
    <property type="entry name" value="SBP_bac_3"/>
    <property type="match status" value="1"/>
</dbReference>
<evidence type="ECO:0000313" key="12">
    <source>
        <dbReference type="EMBL" id="MCV9385468.1"/>
    </source>
</evidence>
<evidence type="ECO:0000256" key="8">
    <source>
        <dbReference type="SAM" id="Phobius"/>
    </source>
</evidence>
<dbReference type="Gene3D" id="3.30.565.10">
    <property type="entry name" value="Histidine kinase-like ATPase, C-terminal domain"/>
    <property type="match status" value="1"/>
</dbReference>
<feature type="coiled-coil region" evidence="7">
    <location>
        <begin position="281"/>
        <end position="308"/>
    </location>
</feature>
<evidence type="ECO:0000256" key="6">
    <source>
        <dbReference type="ARBA" id="ARBA00023012"/>
    </source>
</evidence>
<dbReference type="SMART" id="SM00388">
    <property type="entry name" value="HisKA"/>
    <property type="match status" value="1"/>
</dbReference>
<evidence type="ECO:0000256" key="4">
    <source>
        <dbReference type="ARBA" id="ARBA00022679"/>
    </source>
</evidence>
<keyword evidence="12" id="KW-0547">Nucleotide-binding</keyword>
<dbReference type="Pfam" id="PF02518">
    <property type="entry name" value="HATPase_c"/>
    <property type="match status" value="1"/>
</dbReference>
<dbReference type="InterPro" id="IPR005467">
    <property type="entry name" value="His_kinase_dom"/>
</dbReference>
<keyword evidence="8" id="KW-1133">Transmembrane helix</keyword>
<dbReference type="EC" id="2.7.13.3" evidence="2"/>
<keyword evidence="8" id="KW-0472">Membrane</keyword>
<protein>
    <recommendedName>
        <fullName evidence="2">histidine kinase</fullName>
        <ecNumber evidence="2">2.7.13.3</ecNumber>
    </recommendedName>
</protein>
<evidence type="ECO:0000256" key="9">
    <source>
        <dbReference type="SAM" id="SignalP"/>
    </source>
</evidence>
<dbReference type="PRINTS" id="PR00344">
    <property type="entry name" value="BCTRLSENSOR"/>
</dbReference>
<dbReference type="GO" id="GO:0005524">
    <property type="term" value="F:ATP binding"/>
    <property type="evidence" value="ECO:0007669"/>
    <property type="project" value="UniProtKB-KW"/>
</dbReference>
<evidence type="ECO:0000256" key="1">
    <source>
        <dbReference type="ARBA" id="ARBA00000085"/>
    </source>
</evidence>
<dbReference type="SUPFAM" id="SSF53850">
    <property type="entry name" value="Periplasmic binding protein-like II"/>
    <property type="match status" value="1"/>
</dbReference>
<feature type="chain" id="PRO_5046703544" description="histidine kinase" evidence="9">
    <location>
        <begin position="23"/>
        <end position="597"/>
    </location>
</feature>
<dbReference type="Gene3D" id="3.40.190.10">
    <property type="entry name" value="Periplasmic binding protein-like II"/>
    <property type="match status" value="2"/>
</dbReference>
<comment type="caution">
    <text evidence="12">The sequence shown here is derived from an EMBL/GenBank/DDBJ whole genome shotgun (WGS) entry which is preliminary data.</text>
</comment>
<dbReference type="PANTHER" id="PTHR43711:SF26">
    <property type="entry name" value="SENSOR HISTIDINE KINASE RCSC"/>
    <property type="match status" value="1"/>
</dbReference>
<dbReference type="InterPro" id="IPR004358">
    <property type="entry name" value="Sig_transdc_His_kin-like_C"/>
</dbReference>
<evidence type="ECO:0000259" key="11">
    <source>
        <dbReference type="PROSITE" id="PS50296"/>
    </source>
</evidence>
<dbReference type="InterPro" id="IPR050736">
    <property type="entry name" value="Sensor_HK_Regulatory"/>
</dbReference>
<dbReference type="InterPro" id="IPR001638">
    <property type="entry name" value="Solute-binding_3/MltF_N"/>
</dbReference>
<evidence type="ECO:0000256" key="5">
    <source>
        <dbReference type="ARBA" id="ARBA00022777"/>
    </source>
</evidence>
<evidence type="ECO:0000259" key="10">
    <source>
        <dbReference type="PROSITE" id="PS50109"/>
    </source>
</evidence>
<keyword evidence="13" id="KW-1185">Reference proteome</keyword>
<gene>
    <name evidence="12" type="ORF">N7U62_02280</name>
</gene>
<evidence type="ECO:0000256" key="3">
    <source>
        <dbReference type="ARBA" id="ARBA00022553"/>
    </source>
</evidence>
<dbReference type="EMBL" id="JAOYOD010000001">
    <property type="protein sequence ID" value="MCV9385468.1"/>
    <property type="molecule type" value="Genomic_DNA"/>
</dbReference>
<dbReference type="SUPFAM" id="SSF47384">
    <property type="entry name" value="Homodimeric domain of signal transducing histidine kinase"/>
    <property type="match status" value="1"/>
</dbReference>
<reference evidence="12 13" key="1">
    <citation type="submission" date="2022-10" db="EMBL/GenBank/DDBJ databases">
        <title>Comparative genomics and taxonomic characterization of three novel marine species of genus Reichenbachiella exhibiting antioxidant and polysaccharide degradation activities.</title>
        <authorList>
            <person name="Muhammad N."/>
            <person name="Lee Y.-J."/>
            <person name="Ko J."/>
            <person name="Kim S.-G."/>
        </authorList>
    </citation>
    <scope>NUCLEOTIDE SEQUENCE [LARGE SCALE GENOMIC DNA]</scope>
    <source>
        <strain evidence="12 13">ABR2-5</strain>
    </source>
</reference>
<dbReference type="CDD" id="cd00082">
    <property type="entry name" value="HisKA"/>
    <property type="match status" value="1"/>
</dbReference>
<keyword evidence="9" id="KW-0732">Signal</keyword>
<dbReference type="InterPro" id="IPR036097">
    <property type="entry name" value="HisK_dim/P_sf"/>
</dbReference>
<dbReference type="PROSITE" id="PS50109">
    <property type="entry name" value="HIS_KIN"/>
    <property type="match status" value="1"/>
</dbReference>
<evidence type="ECO:0000256" key="7">
    <source>
        <dbReference type="SAM" id="Coils"/>
    </source>
</evidence>
<keyword evidence="7" id="KW-0175">Coiled coil</keyword>
<dbReference type="SMART" id="SM00062">
    <property type="entry name" value="PBPb"/>
    <property type="match status" value="1"/>
</dbReference>
<feature type="domain" description="SUI1" evidence="11">
    <location>
        <begin position="417"/>
        <end position="487"/>
    </location>
</feature>
<keyword evidence="12" id="KW-0067">ATP-binding</keyword>
<dbReference type="SUPFAM" id="SSF55874">
    <property type="entry name" value="ATPase domain of HSP90 chaperone/DNA topoisomerase II/histidine kinase"/>
    <property type="match status" value="1"/>
</dbReference>
<dbReference type="RefSeq" id="WP_264136257.1">
    <property type="nucleotide sequence ID" value="NZ_JAOYOD010000001.1"/>
</dbReference>
<evidence type="ECO:0000313" key="13">
    <source>
        <dbReference type="Proteomes" id="UP001300692"/>
    </source>
</evidence>
<organism evidence="12 13">
    <name type="scientific">Reichenbachiella ulvae</name>
    <dbReference type="NCBI Taxonomy" id="2980104"/>
    <lineage>
        <taxon>Bacteria</taxon>
        <taxon>Pseudomonadati</taxon>
        <taxon>Bacteroidota</taxon>
        <taxon>Cytophagia</taxon>
        <taxon>Cytophagales</taxon>
        <taxon>Reichenbachiellaceae</taxon>
        <taxon>Reichenbachiella</taxon>
    </lineage>
</organism>
<feature type="signal peptide" evidence="9">
    <location>
        <begin position="1"/>
        <end position="22"/>
    </location>
</feature>
<dbReference type="InterPro" id="IPR036890">
    <property type="entry name" value="HATPase_C_sf"/>
</dbReference>
<accession>A0ABT3CQC7</accession>
<dbReference type="PROSITE" id="PS50296">
    <property type="entry name" value="SUI1"/>
    <property type="match status" value="1"/>
</dbReference>
<dbReference type="Proteomes" id="UP001300692">
    <property type="component" value="Unassembled WGS sequence"/>
</dbReference>
<keyword evidence="8" id="KW-0812">Transmembrane</keyword>
<keyword evidence="6" id="KW-0902">Two-component regulatory system</keyword>
<keyword evidence="4" id="KW-0808">Transferase</keyword>
<sequence length="597" mass="68831">MIKCANIVGVLILLFCSFTSLATDISWSQFQEAKKGSITVYFRSTEPFMIVNENGTLKGLEYEMMMGFKYYLLNHYGLNLDINWQRKNSFREIYNHIKNDSKIGDFGLDIISKIPEREAEVQFSAPYFPDIQVLITHRDAPFISYRGEFSDLFMGYHAISVKQTTYDKYLHELKVDHDMDFDIEYISSSNDIIKNIEKNKKAFGYVDLPNYILALNNNLNIKRLNLMSKKGFGYCLVFNPESDWTIPFNEYLQSEEFKLLKTNGIQKYLGYDVNELIQHIAEGENEEIVLLQKEKQFMNEELYQIEKKSKEQTYIQNILLASIILALIFAYFLYNSNRVKSKANEILTKHRQMIEQQNALLSRRNEELVARDEEKNNFIHILSHDLRAPINNITGLAKILGMAGEDELNEEQLRMINHIATESRRLNKMVTRILDIEKIESKTSEQFERLDLKEILQHVIENYNTQASAKNITVESNLQEAVEVMGDEQYLFHVFENLLSNGIKFSPHGTRVFIDLKTEGHLAVVEIKDEGPGMTDEDQRNMFKKFQVLSAKATAGERSTGLGLSIVNKYIGLLGGELECDSEPGMGTTFIVKLSLA</sequence>